<dbReference type="Proteomes" id="UP000291343">
    <property type="component" value="Unassembled WGS sequence"/>
</dbReference>
<keyword evidence="1" id="KW-0472">Membrane</keyword>
<dbReference type="OrthoDB" id="6093252at2759"/>
<evidence type="ECO:0000313" key="3">
    <source>
        <dbReference type="Proteomes" id="UP000291343"/>
    </source>
</evidence>
<accession>A0A482X9U5</accession>
<dbReference type="EMBL" id="QKKF02014477">
    <property type="protein sequence ID" value="RZF42745.1"/>
    <property type="molecule type" value="Genomic_DNA"/>
</dbReference>
<dbReference type="GO" id="GO:0006119">
    <property type="term" value="P:oxidative phosphorylation"/>
    <property type="evidence" value="ECO:0007669"/>
    <property type="project" value="UniProtKB-UniPathway"/>
</dbReference>
<keyword evidence="1" id="KW-0812">Transmembrane</keyword>
<feature type="transmembrane region" description="Helical" evidence="1">
    <location>
        <begin position="39"/>
        <end position="58"/>
    </location>
</feature>
<comment type="caution">
    <text evidence="2">The sequence shown here is derived from an EMBL/GenBank/DDBJ whole genome shotgun (WGS) entry which is preliminary data.</text>
</comment>
<name>A0A482X9U5_LAOST</name>
<evidence type="ECO:0000256" key="1">
    <source>
        <dbReference type="SAM" id="Phobius"/>
    </source>
</evidence>
<dbReference type="AlphaFoldDB" id="A0A482X9U5"/>
<reference evidence="2 3" key="1">
    <citation type="journal article" date="2017" name="Gigascience">
        <title>Genome sequence of the small brown planthopper, Laodelphax striatellus.</title>
        <authorList>
            <person name="Zhu J."/>
            <person name="Jiang F."/>
            <person name="Wang X."/>
            <person name="Yang P."/>
            <person name="Bao Y."/>
            <person name="Zhao W."/>
            <person name="Wang W."/>
            <person name="Lu H."/>
            <person name="Wang Q."/>
            <person name="Cui N."/>
            <person name="Li J."/>
            <person name="Chen X."/>
            <person name="Luo L."/>
            <person name="Yu J."/>
            <person name="Kang L."/>
            <person name="Cui F."/>
        </authorList>
    </citation>
    <scope>NUCLEOTIDE SEQUENCE [LARGE SCALE GENOMIC DNA]</scope>
    <source>
        <strain evidence="2">Lst14</strain>
    </source>
</reference>
<organism evidence="2 3">
    <name type="scientific">Laodelphax striatellus</name>
    <name type="common">Small brown planthopper</name>
    <name type="synonym">Delphax striatella</name>
    <dbReference type="NCBI Taxonomy" id="195883"/>
    <lineage>
        <taxon>Eukaryota</taxon>
        <taxon>Metazoa</taxon>
        <taxon>Ecdysozoa</taxon>
        <taxon>Arthropoda</taxon>
        <taxon>Hexapoda</taxon>
        <taxon>Insecta</taxon>
        <taxon>Pterygota</taxon>
        <taxon>Neoptera</taxon>
        <taxon>Paraneoptera</taxon>
        <taxon>Hemiptera</taxon>
        <taxon>Auchenorrhyncha</taxon>
        <taxon>Fulgoroidea</taxon>
        <taxon>Delphacidae</taxon>
        <taxon>Criomorphinae</taxon>
        <taxon>Laodelphax</taxon>
    </lineage>
</organism>
<dbReference type="UniPathway" id="UPA00705"/>
<dbReference type="FunCoup" id="A0A482X9U5">
    <property type="interactions" value="106"/>
</dbReference>
<evidence type="ECO:0000313" key="2">
    <source>
        <dbReference type="EMBL" id="RZF42745.1"/>
    </source>
</evidence>
<evidence type="ECO:0008006" key="4">
    <source>
        <dbReference type="Google" id="ProtNLM"/>
    </source>
</evidence>
<dbReference type="SMR" id="A0A482X9U5"/>
<keyword evidence="1" id="KW-1133">Transmembrane helix</keyword>
<proteinExistence type="predicted"/>
<gene>
    <name evidence="2" type="ORF">LSTR_LSTR007722</name>
</gene>
<sequence>MIGRVLTRGLTARNAIQKSQLRTIVSLPPQKRASFTTKLLLGGAMCGSSLIIPAYVIANLKHYNGSINAPPEEELEDEE</sequence>
<keyword evidence="3" id="KW-1185">Reference proteome</keyword>
<protein>
    <recommendedName>
        <fullName evidence="4">Essential MCU regulator, mitochondrial</fullName>
    </recommendedName>
</protein>
<dbReference type="InParanoid" id="A0A482X9U5"/>